<evidence type="ECO:0000256" key="2">
    <source>
        <dbReference type="ARBA" id="ARBA00022723"/>
    </source>
</evidence>
<dbReference type="InterPro" id="IPR039650">
    <property type="entry name" value="HdrA-like"/>
</dbReference>
<dbReference type="Proteomes" id="UP000266313">
    <property type="component" value="Chromosome"/>
</dbReference>
<keyword evidence="2" id="KW-0479">Metal-binding</keyword>
<dbReference type="GO" id="GO:0051539">
    <property type="term" value="F:4 iron, 4 sulfur cluster binding"/>
    <property type="evidence" value="ECO:0007669"/>
    <property type="project" value="UniProtKB-KW"/>
</dbReference>
<evidence type="ECO:0008006" key="9">
    <source>
        <dbReference type="Google" id="ProtNLM"/>
    </source>
</evidence>
<accession>A0A250KWI4</accession>
<reference evidence="7 8" key="1">
    <citation type="submission" date="2016-12" db="EMBL/GenBank/DDBJ databases">
        <title>Genome sequencing of Methylocaldum marinum.</title>
        <authorList>
            <person name="Takeuchi M."/>
            <person name="Kamagata Y."/>
            <person name="Hiraoka S."/>
            <person name="Oshima K."/>
            <person name="Hattori M."/>
            <person name="Iwasaki W."/>
        </authorList>
    </citation>
    <scope>NUCLEOTIDE SEQUENCE [LARGE SCALE GENOMIC DNA]</scope>
    <source>
        <strain evidence="7 8">S8</strain>
    </source>
</reference>
<protein>
    <recommendedName>
        <fullName evidence="9">FAD dependent oxidoreductase</fullName>
    </recommendedName>
</protein>
<name>A0A250KWI4_9GAMM</name>
<dbReference type="KEGG" id="mmai:sS8_4021"/>
<dbReference type="AlphaFoldDB" id="A0A250KWI4"/>
<dbReference type="GO" id="GO:0046872">
    <property type="term" value="F:metal ion binding"/>
    <property type="evidence" value="ECO:0007669"/>
    <property type="project" value="UniProtKB-KW"/>
</dbReference>
<keyword evidence="5" id="KW-0411">Iron-sulfur</keyword>
<organism evidence="7 8">
    <name type="scientific">Methylocaldum marinum</name>
    <dbReference type="NCBI Taxonomy" id="1432792"/>
    <lineage>
        <taxon>Bacteria</taxon>
        <taxon>Pseudomonadati</taxon>
        <taxon>Pseudomonadota</taxon>
        <taxon>Gammaproteobacteria</taxon>
        <taxon>Methylococcales</taxon>
        <taxon>Methylococcaceae</taxon>
        <taxon>Methylocaldum</taxon>
    </lineage>
</organism>
<gene>
    <name evidence="7" type="ORF">sS8_4021</name>
</gene>
<dbReference type="Pfam" id="PF12831">
    <property type="entry name" value="FAD_oxidored"/>
    <property type="match status" value="1"/>
</dbReference>
<evidence type="ECO:0000256" key="1">
    <source>
        <dbReference type="ARBA" id="ARBA00022485"/>
    </source>
</evidence>
<keyword evidence="4" id="KW-0408">Iron</keyword>
<feature type="chain" id="PRO_5012783958" description="FAD dependent oxidoreductase" evidence="6">
    <location>
        <begin position="19"/>
        <end position="391"/>
    </location>
</feature>
<keyword evidence="3" id="KW-0560">Oxidoreductase</keyword>
<dbReference type="SUPFAM" id="SSF51905">
    <property type="entry name" value="FAD/NAD(P)-binding domain"/>
    <property type="match status" value="1"/>
</dbReference>
<dbReference type="Gene3D" id="3.50.50.60">
    <property type="entry name" value="FAD/NAD(P)-binding domain"/>
    <property type="match status" value="1"/>
</dbReference>
<keyword evidence="1" id="KW-0004">4Fe-4S</keyword>
<evidence type="ECO:0000256" key="5">
    <source>
        <dbReference type="ARBA" id="ARBA00023014"/>
    </source>
</evidence>
<evidence type="ECO:0000256" key="6">
    <source>
        <dbReference type="SAM" id="SignalP"/>
    </source>
</evidence>
<keyword evidence="8" id="KW-1185">Reference proteome</keyword>
<evidence type="ECO:0000256" key="3">
    <source>
        <dbReference type="ARBA" id="ARBA00023002"/>
    </source>
</evidence>
<dbReference type="PANTHER" id="PTHR43498">
    <property type="entry name" value="FERREDOXIN:COB-COM HETERODISULFIDE REDUCTASE SUBUNIT A"/>
    <property type="match status" value="1"/>
</dbReference>
<keyword evidence="6" id="KW-0732">Signal</keyword>
<evidence type="ECO:0000256" key="4">
    <source>
        <dbReference type="ARBA" id="ARBA00023004"/>
    </source>
</evidence>
<dbReference type="GO" id="GO:0016491">
    <property type="term" value="F:oxidoreductase activity"/>
    <property type="evidence" value="ECO:0007669"/>
    <property type="project" value="UniProtKB-KW"/>
</dbReference>
<dbReference type="RefSeq" id="WP_119631216.1">
    <property type="nucleotide sequence ID" value="NZ_AP017928.1"/>
</dbReference>
<proteinExistence type="predicted"/>
<dbReference type="PANTHER" id="PTHR43498:SF1">
    <property type="entry name" value="COB--COM HETERODISULFIDE REDUCTASE IRON-SULFUR SUBUNIT A"/>
    <property type="match status" value="1"/>
</dbReference>
<dbReference type="OrthoDB" id="9777740at2"/>
<feature type="signal peptide" evidence="6">
    <location>
        <begin position="1"/>
        <end position="18"/>
    </location>
</feature>
<dbReference type="EMBL" id="AP017928">
    <property type="protein sequence ID" value="BBA35952.1"/>
    <property type="molecule type" value="Genomic_DNA"/>
</dbReference>
<dbReference type="InterPro" id="IPR036188">
    <property type="entry name" value="FAD/NAD-bd_sf"/>
</dbReference>
<evidence type="ECO:0000313" key="8">
    <source>
        <dbReference type="Proteomes" id="UP000266313"/>
    </source>
</evidence>
<evidence type="ECO:0000313" key="7">
    <source>
        <dbReference type="EMBL" id="BBA35952.1"/>
    </source>
</evidence>
<sequence length="391" mass="42252">MILVIGAGAAGMATALSAALRGADVTLVENTASPGGTVARSLIHTLGGLYDSAGRYINYGLAAELAERLTRADPLARPRKIGKTWTLSVSPEIYRRVTEEWLASQDRIRVISNCRVARIETQAGSITGVELRRGASPFFIEPEAMVDTTGTAEAIRLIDPELVLDDSERAAAGLIFRLSGVNPEALKFPGNIDLLRRIRAAAEKGLLPDECRFVWVDRGVSDTEAYLKLSVPLGADWRNSAASAELAIAGEKILNSVLAFLKERAEFSEAEVSGRGELGVREGGRIRGEYCLTADDVRSGRKFADAACRCCWPIEYWNPRSGVELEYLPSDMYYEIPLRSLKVSNLRNVWAAGKCLSAERLAQASARVVGCCWAMGEAVGNAIASGNKEAE</sequence>